<gene>
    <name evidence="1" type="ORF">PIB30_047800</name>
</gene>
<comment type="caution">
    <text evidence="1">The sequence shown here is derived from an EMBL/GenBank/DDBJ whole genome shotgun (WGS) entry which is preliminary data.</text>
</comment>
<dbReference type="EMBL" id="JASCZI010181551">
    <property type="protein sequence ID" value="MED6184478.1"/>
    <property type="molecule type" value="Genomic_DNA"/>
</dbReference>
<keyword evidence="2" id="KW-1185">Reference proteome</keyword>
<evidence type="ECO:0000313" key="2">
    <source>
        <dbReference type="Proteomes" id="UP001341840"/>
    </source>
</evidence>
<dbReference type="Proteomes" id="UP001341840">
    <property type="component" value="Unassembled WGS sequence"/>
</dbReference>
<name>A0ABU6WJL0_9FABA</name>
<protein>
    <recommendedName>
        <fullName evidence="3">Transmembrane protein</fullName>
    </recommendedName>
</protein>
<reference evidence="1 2" key="1">
    <citation type="journal article" date="2023" name="Plants (Basel)">
        <title>Bridging the Gap: Combining Genomics and Transcriptomics Approaches to Understand Stylosanthes scabra, an Orphan Legume from the Brazilian Caatinga.</title>
        <authorList>
            <person name="Ferreira-Neto J.R.C."/>
            <person name="da Silva M.D."/>
            <person name="Binneck E."/>
            <person name="de Melo N.F."/>
            <person name="da Silva R.H."/>
            <person name="de Melo A.L.T.M."/>
            <person name="Pandolfi V."/>
            <person name="Bustamante F.O."/>
            <person name="Brasileiro-Vidal A.C."/>
            <person name="Benko-Iseppon A.M."/>
        </authorList>
    </citation>
    <scope>NUCLEOTIDE SEQUENCE [LARGE SCALE GENOMIC DNA]</scope>
    <source>
        <tissue evidence="1">Leaves</tissue>
    </source>
</reference>
<proteinExistence type="predicted"/>
<evidence type="ECO:0008006" key="3">
    <source>
        <dbReference type="Google" id="ProtNLM"/>
    </source>
</evidence>
<organism evidence="1 2">
    <name type="scientific">Stylosanthes scabra</name>
    <dbReference type="NCBI Taxonomy" id="79078"/>
    <lineage>
        <taxon>Eukaryota</taxon>
        <taxon>Viridiplantae</taxon>
        <taxon>Streptophyta</taxon>
        <taxon>Embryophyta</taxon>
        <taxon>Tracheophyta</taxon>
        <taxon>Spermatophyta</taxon>
        <taxon>Magnoliopsida</taxon>
        <taxon>eudicotyledons</taxon>
        <taxon>Gunneridae</taxon>
        <taxon>Pentapetalae</taxon>
        <taxon>rosids</taxon>
        <taxon>fabids</taxon>
        <taxon>Fabales</taxon>
        <taxon>Fabaceae</taxon>
        <taxon>Papilionoideae</taxon>
        <taxon>50 kb inversion clade</taxon>
        <taxon>dalbergioids sensu lato</taxon>
        <taxon>Dalbergieae</taxon>
        <taxon>Pterocarpus clade</taxon>
        <taxon>Stylosanthes</taxon>
    </lineage>
</organism>
<sequence length="117" mass="13487">MLLLNTRSTTFANFPSCKQWRYCLEAGLLWTTRGNQGQKCDGVSIILEGGDRGLIDDVVKGSEQEKKLWWRGHQKKEAREVRRRRSKVCKREEKGTSTLPVVEHVLIMIWLIVTSSL</sequence>
<evidence type="ECO:0000313" key="1">
    <source>
        <dbReference type="EMBL" id="MED6184478.1"/>
    </source>
</evidence>
<accession>A0ABU6WJL0</accession>